<proteinExistence type="predicted"/>
<organism evidence="2 3">
    <name type="scientific">Halobacteriovorax marinus</name>
    <dbReference type="NCBI Taxonomy" id="97084"/>
    <lineage>
        <taxon>Bacteria</taxon>
        <taxon>Pseudomonadati</taxon>
        <taxon>Bdellovibrionota</taxon>
        <taxon>Bacteriovoracia</taxon>
        <taxon>Bacteriovoracales</taxon>
        <taxon>Halobacteriovoraceae</taxon>
        <taxon>Halobacteriovorax</taxon>
    </lineage>
</organism>
<feature type="chain" id="PRO_5013300264" evidence="1">
    <location>
        <begin position="19"/>
        <end position="293"/>
    </location>
</feature>
<dbReference type="Pfam" id="PF00805">
    <property type="entry name" value="Pentapeptide"/>
    <property type="match status" value="1"/>
</dbReference>
<dbReference type="SUPFAM" id="SSF141571">
    <property type="entry name" value="Pentapeptide repeat-like"/>
    <property type="match status" value="1"/>
</dbReference>
<evidence type="ECO:0000256" key="1">
    <source>
        <dbReference type="SAM" id="SignalP"/>
    </source>
</evidence>
<sequence length="293" mass="33658">MRYFLILVLLFTCANSFGKNFFNSTISDESLKLEESSFFSRATVKDSLIFSSEKIDFLNTYLLDSSVINSTSKDIGFTASSLTFFQLQDIRNKRISLRNTYWNYGKLLNVDVENLLIELSHIKAIYIKNLNSSLFSLLRSTIYLTEFRNSKLLEINFQNIKINKSTFIDVSLVSGKMYKGSMSGGKWNISHFENIKLSHFKFNNVEFKGNEISNNSHLVHVHFNGSDLESTQFKNTKLENVIFNKVNSLGLTFTDCELRNVNFVGVKMGLIEFENTNLYKVFVDGKPYKPSVN</sequence>
<protein>
    <submittedName>
        <fullName evidence="2">Uncharacterized protein</fullName>
    </submittedName>
</protein>
<dbReference type="PANTHER" id="PTHR42999">
    <property type="entry name" value="ANTIBIOTIC RESISTANCE PROTEIN MCBG"/>
    <property type="match status" value="1"/>
</dbReference>
<dbReference type="EMBL" id="MAAO01000016">
    <property type="protein sequence ID" value="OUR92839.1"/>
    <property type="molecule type" value="Genomic_DNA"/>
</dbReference>
<dbReference type="AlphaFoldDB" id="A0A1Y5F122"/>
<comment type="caution">
    <text evidence="2">The sequence shown here is derived from an EMBL/GenBank/DDBJ whole genome shotgun (WGS) entry which is preliminary data.</text>
</comment>
<gene>
    <name evidence="2" type="ORF">A9Q84_20205</name>
</gene>
<feature type="signal peptide" evidence="1">
    <location>
        <begin position="1"/>
        <end position="18"/>
    </location>
</feature>
<name>A0A1Y5F122_9BACT</name>
<accession>A0A1Y5F122</accession>
<reference evidence="3" key="1">
    <citation type="journal article" date="2017" name="Proc. Natl. Acad. Sci. U.S.A.">
        <title>Simulation of Deepwater Horizon oil plume reveals substrate specialization within a complex community of hydrocarbon-degraders.</title>
        <authorList>
            <person name="Hu P."/>
            <person name="Dubinsky E.A."/>
            <person name="Probst A.J."/>
            <person name="Wang J."/>
            <person name="Sieber C.M.K."/>
            <person name="Tom L.M."/>
            <person name="Gardinali P."/>
            <person name="Banfield J.F."/>
            <person name="Atlas R.M."/>
            <person name="Andersen G.L."/>
        </authorList>
    </citation>
    <scope>NUCLEOTIDE SEQUENCE [LARGE SCALE GENOMIC DNA]</scope>
</reference>
<dbReference type="InterPro" id="IPR001646">
    <property type="entry name" value="5peptide_repeat"/>
</dbReference>
<dbReference type="InterPro" id="IPR052949">
    <property type="entry name" value="PA_immunity-related"/>
</dbReference>
<evidence type="ECO:0000313" key="2">
    <source>
        <dbReference type="EMBL" id="OUR92839.1"/>
    </source>
</evidence>
<dbReference type="Gene3D" id="2.160.20.80">
    <property type="entry name" value="E3 ubiquitin-protein ligase SopA"/>
    <property type="match status" value="2"/>
</dbReference>
<dbReference type="PANTHER" id="PTHR42999:SF1">
    <property type="entry name" value="PENTAPEPTIDE REPEAT-CONTAINING PROTEIN"/>
    <property type="match status" value="1"/>
</dbReference>
<dbReference type="Proteomes" id="UP000196531">
    <property type="component" value="Unassembled WGS sequence"/>
</dbReference>
<keyword evidence="1" id="KW-0732">Signal</keyword>
<evidence type="ECO:0000313" key="3">
    <source>
        <dbReference type="Proteomes" id="UP000196531"/>
    </source>
</evidence>